<feature type="transmembrane region" description="Helical" evidence="1">
    <location>
        <begin position="340"/>
        <end position="359"/>
    </location>
</feature>
<feature type="transmembrane region" description="Helical" evidence="1">
    <location>
        <begin position="278"/>
        <end position="295"/>
    </location>
</feature>
<feature type="transmembrane region" description="Helical" evidence="1">
    <location>
        <begin position="95"/>
        <end position="114"/>
    </location>
</feature>
<evidence type="ECO:0000313" key="3">
    <source>
        <dbReference type="Proteomes" id="UP000013782"/>
    </source>
</evidence>
<evidence type="ECO:0008006" key="4">
    <source>
        <dbReference type="Google" id="ProtNLM"/>
    </source>
</evidence>
<dbReference type="EMBL" id="AJAQ01000046">
    <property type="protein sequence ID" value="EOH87774.1"/>
    <property type="molecule type" value="Genomic_DNA"/>
</dbReference>
<proteinExistence type="predicted"/>
<gene>
    <name evidence="2" type="ORF">UAU_04628</name>
</gene>
<dbReference type="eggNOG" id="COG5617">
    <property type="taxonomic scope" value="Bacteria"/>
</dbReference>
<dbReference type="OrthoDB" id="9784157at2"/>
<keyword evidence="1" id="KW-1133">Transmembrane helix</keyword>
<keyword evidence="3" id="KW-1185">Reference proteome</keyword>
<evidence type="ECO:0000313" key="2">
    <source>
        <dbReference type="EMBL" id="EOH87774.1"/>
    </source>
</evidence>
<keyword evidence="1" id="KW-0812">Transmembrane</keyword>
<dbReference type="Proteomes" id="UP000013782">
    <property type="component" value="Unassembled WGS sequence"/>
</dbReference>
<keyword evidence="1" id="KW-0472">Membrane</keyword>
<feature type="transmembrane region" description="Helical" evidence="1">
    <location>
        <begin position="184"/>
        <end position="208"/>
    </location>
</feature>
<feature type="transmembrane region" description="Helical" evidence="1">
    <location>
        <begin position="371"/>
        <end position="390"/>
    </location>
</feature>
<dbReference type="HOGENOM" id="CLU_029426_2_0_9"/>
<comment type="caution">
    <text evidence="2">The sequence shown here is derived from an EMBL/GenBank/DDBJ whole genome shotgun (WGS) entry which is preliminary data.</text>
</comment>
<name>R2SHW2_9ENTE</name>
<dbReference type="RefSeq" id="WP_010759564.1">
    <property type="nucleotide sequence ID" value="NZ_ASWD01000003.1"/>
</dbReference>
<feature type="transmembrane region" description="Helical" evidence="1">
    <location>
        <begin position="220"/>
        <end position="240"/>
    </location>
</feature>
<reference evidence="2 3" key="1">
    <citation type="submission" date="2013-02" db="EMBL/GenBank/DDBJ databases">
        <title>The Genome Sequence of Enterococcus pallens BAA-351.</title>
        <authorList>
            <consortium name="The Broad Institute Genome Sequencing Platform"/>
            <consortium name="The Broad Institute Genome Sequencing Center for Infectious Disease"/>
            <person name="Earl A.M."/>
            <person name="Gilmore M.S."/>
            <person name="Lebreton F."/>
            <person name="Walker B."/>
            <person name="Young S.K."/>
            <person name="Zeng Q."/>
            <person name="Gargeya S."/>
            <person name="Fitzgerald M."/>
            <person name="Haas B."/>
            <person name="Abouelleil A."/>
            <person name="Alvarado L."/>
            <person name="Arachchi H.M."/>
            <person name="Berlin A.M."/>
            <person name="Chapman S.B."/>
            <person name="Dewar J."/>
            <person name="Goldberg J."/>
            <person name="Griggs A."/>
            <person name="Gujja S."/>
            <person name="Hansen M."/>
            <person name="Howarth C."/>
            <person name="Imamovic A."/>
            <person name="Larimer J."/>
            <person name="McCowan C."/>
            <person name="Murphy C."/>
            <person name="Neiman D."/>
            <person name="Pearson M."/>
            <person name="Priest M."/>
            <person name="Roberts A."/>
            <person name="Saif S."/>
            <person name="Shea T."/>
            <person name="Sisk P."/>
            <person name="Sykes S."/>
            <person name="Wortman J."/>
            <person name="Nusbaum C."/>
            <person name="Birren B."/>
        </authorList>
    </citation>
    <scope>NUCLEOTIDE SEQUENCE [LARGE SCALE GENOMIC DNA]</scope>
    <source>
        <strain evidence="2 3">ATCC BAA-351</strain>
    </source>
</reference>
<feature type="transmembrane region" description="Helical" evidence="1">
    <location>
        <begin position="307"/>
        <end position="328"/>
    </location>
</feature>
<accession>R2SHW2</accession>
<dbReference type="PROSITE" id="PS51257">
    <property type="entry name" value="PROKAR_LIPOPROTEIN"/>
    <property type="match status" value="1"/>
</dbReference>
<feature type="transmembrane region" description="Helical" evidence="1">
    <location>
        <begin position="146"/>
        <end position="164"/>
    </location>
</feature>
<protein>
    <recommendedName>
        <fullName evidence="4">Membrane protein 6-pyruvoyl-tetrahydropterin synthase-related domain-containing protein</fullName>
    </recommendedName>
</protein>
<evidence type="ECO:0000256" key="1">
    <source>
        <dbReference type="SAM" id="Phobius"/>
    </source>
</evidence>
<feature type="transmembrane region" description="Helical" evidence="1">
    <location>
        <begin position="518"/>
        <end position="536"/>
    </location>
</feature>
<dbReference type="AlphaFoldDB" id="R2SHW2"/>
<sequence>MENKRNKKILVILLLLVISSCYSLVFFRNFETIYSTGDLSFHLSRIKGLSSIFSSPINYTTFNNSGYGVNFFYPYVTFFPAVIIFWITQNLILSYVLYVWLLNVVTIFVSFYYSKKILNKVNTAFLFSCIYTFSAYRTVDIYHRSAIAEAIAITAILPVLYYAYQIIFYKKNQQKELAISMSFLIYSHVLSTLICCSIIFVFIIIHIVIDQLSVNDLFNLVKRMIKSILITLVLTMYLWLPMIEQMVYQKINRPSETNLHTRSLSISDSFIGALNNDLTTYTIGFVGIIALVLPLTTLKYLNKKERIIYYSSILTWLITTSFFPWSLLQNTPINLIQFPWRLLVIQTIFGSLILAIVFAKKFNDKKNRASYFLGAIILLLILSIATKSNYSQKILSFPGHILVDEETIESYTTVGMDYFLYDYAPKDSLPLNEHISKHEVKIGETWEEGHYKAKSSSIIFDVFSNDNQKVTLPIYSYLGTEATVNGKLIDSSINANGLVTVPVVFGENRIVITTKNTLLSVIAAFFSISGYILVIIKYKNNRLRTDILYSGRK</sequence>
<feature type="transmembrane region" description="Helical" evidence="1">
    <location>
        <begin position="71"/>
        <end position="88"/>
    </location>
</feature>
<dbReference type="STRING" id="160454.RV10_GL000209"/>
<dbReference type="PATRIC" id="fig|1158607.3.peg.4612"/>
<organism evidence="2 3">
    <name type="scientific">Enterococcus pallens ATCC BAA-351</name>
    <dbReference type="NCBI Taxonomy" id="1158607"/>
    <lineage>
        <taxon>Bacteria</taxon>
        <taxon>Bacillati</taxon>
        <taxon>Bacillota</taxon>
        <taxon>Bacilli</taxon>
        <taxon>Lactobacillales</taxon>
        <taxon>Enterococcaceae</taxon>
        <taxon>Enterococcus</taxon>
    </lineage>
</organism>